<dbReference type="GeneID" id="40156843"/>
<evidence type="ECO:0000256" key="1">
    <source>
        <dbReference type="ARBA" id="ARBA00001974"/>
    </source>
</evidence>
<evidence type="ECO:0000256" key="2">
    <source>
        <dbReference type="ARBA" id="ARBA00005272"/>
    </source>
</evidence>
<evidence type="ECO:0000256" key="3">
    <source>
        <dbReference type="ARBA" id="ARBA00022630"/>
    </source>
</evidence>
<evidence type="ECO:0000256" key="5">
    <source>
        <dbReference type="ARBA" id="ARBA00023002"/>
    </source>
</evidence>
<reference evidence="7" key="5">
    <citation type="submission" date="2014-05" db="EMBL/GenBank/DDBJ databases">
        <authorList>
            <person name="Wang L."/>
            <person name="Yang H."/>
            <person name="Xiang H."/>
        </authorList>
    </citation>
    <scope>NUCLEOTIDE SEQUENCE</scope>
    <source>
        <strain evidence="7">CGMCC 1.2087</strain>
    </source>
</reference>
<evidence type="ECO:0000313" key="11">
    <source>
        <dbReference type="Proteomes" id="UP000006469"/>
    </source>
</evidence>
<dbReference type="eggNOG" id="arCOG01067">
    <property type="taxonomic scope" value="Archaea"/>
</dbReference>
<evidence type="ECO:0000313" key="14">
    <source>
        <dbReference type="Proteomes" id="UP000299011"/>
    </source>
</evidence>
<dbReference type="OrthoDB" id="38899at2157"/>
<dbReference type="InterPro" id="IPR051169">
    <property type="entry name" value="NADH-Q_oxidoreductase"/>
</dbReference>
<evidence type="ECO:0000313" key="7">
    <source>
        <dbReference type="EMBL" id="AFK19195.1"/>
    </source>
</evidence>
<dbReference type="PANTHER" id="PTHR42913:SF3">
    <property type="entry name" value="64 KDA MITOCHONDRIAL NADH DEHYDROGENASE (EUROFUNG)"/>
    <property type="match status" value="1"/>
</dbReference>
<reference evidence="8 13" key="4">
    <citation type="submission" date="2014-04" db="EMBL/GenBank/DDBJ databases">
        <title>Transcriptional profiles of Haloferax mediterranei on the basis of nitrogen availability.</title>
        <authorList>
            <person name="Bautista V."/>
        </authorList>
    </citation>
    <scope>NUCLEOTIDE SEQUENCE [LARGE SCALE GENOMIC DNA]</scope>
    <source>
        <strain evidence="8">ATCC 33500</strain>
        <strain evidence="13">ATCC 33500 / DSM 1411 / JCM 8866 / NBRC 14739 / NCIMB 2177 / R-4</strain>
    </source>
</reference>
<comment type="cofactor">
    <cofactor evidence="1">
        <name>FAD</name>
        <dbReference type="ChEBI" id="CHEBI:57692"/>
    </cofactor>
</comment>
<dbReference type="SUPFAM" id="SSF51905">
    <property type="entry name" value="FAD/NAD(P)-binding domain"/>
    <property type="match status" value="2"/>
</dbReference>
<evidence type="ECO:0000256" key="4">
    <source>
        <dbReference type="ARBA" id="ARBA00022827"/>
    </source>
</evidence>
<dbReference type="EC" id="1.6.99.3" evidence="7"/>
<dbReference type="Gene3D" id="3.50.50.100">
    <property type="match status" value="1"/>
</dbReference>
<reference evidence="7" key="1">
    <citation type="journal article" date="2012" name="Appl. Environ. Microbiol.">
        <title>Identification of the haloarchaeal phasin (PhaP) that functions in polyhydroxyalkanoate accumulation and granule formation in Haloferax mediterranei.</title>
        <authorList>
            <person name="Cai S."/>
            <person name="Cai L."/>
            <person name="Liu H."/>
            <person name="Liu X."/>
            <person name="Han J."/>
            <person name="Zhou J."/>
            <person name="Xiang H."/>
        </authorList>
    </citation>
    <scope>NUCLEOTIDE SEQUENCE</scope>
    <source>
        <strain evidence="7">CGMCC 1.2087</strain>
    </source>
</reference>
<dbReference type="GO" id="GO:0019646">
    <property type="term" value="P:aerobic electron transport chain"/>
    <property type="evidence" value="ECO:0007669"/>
    <property type="project" value="TreeGrafter"/>
</dbReference>
<dbReference type="HOGENOM" id="CLU_021377_7_2_2"/>
<dbReference type="InterPro" id="IPR036188">
    <property type="entry name" value="FAD/NAD-bd_sf"/>
</dbReference>
<proteinExistence type="inferred from homology"/>
<dbReference type="Proteomes" id="UP000006469">
    <property type="component" value="Chromosome"/>
</dbReference>
<keyword evidence="3" id="KW-0285">Flavoprotein</keyword>
<dbReference type="RefSeq" id="WP_004056967.1">
    <property type="nucleotide sequence ID" value="NC_017941.2"/>
</dbReference>
<dbReference type="GO" id="GO:0003955">
    <property type="term" value="F:NAD(P)H dehydrogenase (quinone) activity"/>
    <property type="evidence" value="ECO:0007669"/>
    <property type="project" value="TreeGrafter"/>
</dbReference>
<reference evidence="10 14" key="6">
    <citation type="submission" date="2019-04" db="EMBL/GenBank/DDBJ databases">
        <title>Methylomes of two halophilic Archaea, Haloarcula marismortui and Haloferax mediterranei.</title>
        <authorList>
            <person name="DasSarma S."/>
            <person name="DasSarma P."/>
            <person name="DasSarma S."/>
            <person name="Fomenkov A."/>
            <person name="Vincze T."/>
            <person name="Anton B.P."/>
            <person name="Roberts R.J."/>
        </authorList>
    </citation>
    <scope>NUCLEOTIDE SEQUENCE [LARGE SCALE GENOMIC DNA]</scope>
    <source>
        <strain evidence="10">ATCC 33500</strain>
        <strain evidence="14">ATCC 33500 / DSM 1411 / JCM 8866 / NBRC 14739 / NCIMB 2177 / R-4</strain>
    </source>
</reference>
<dbReference type="EMBL" id="AOLO01000003">
    <property type="protein sequence ID" value="EMA03901.1"/>
    <property type="molecule type" value="Genomic_DNA"/>
</dbReference>
<dbReference type="InterPro" id="IPR023753">
    <property type="entry name" value="FAD/NAD-binding_dom"/>
</dbReference>
<keyword evidence="4" id="KW-0274">FAD</keyword>
<dbReference type="AlphaFoldDB" id="I3R4N5"/>
<dbReference type="KEGG" id="hme:HFX_1487"/>
<evidence type="ECO:0000313" key="12">
    <source>
        <dbReference type="Proteomes" id="UP000011603"/>
    </source>
</evidence>
<dbReference type="STRING" id="523841.HFX_1487"/>
<name>I3R4N5_HALMT</name>
<dbReference type="EMBL" id="CP007551">
    <property type="protein sequence ID" value="AHZ21443.1"/>
    <property type="molecule type" value="Genomic_DNA"/>
</dbReference>
<evidence type="ECO:0000313" key="13">
    <source>
        <dbReference type="Proteomes" id="UP000027075"/>
    </source>
</evidence>
<evidence type="ECO:0000313" key="9">
    <source>
        <dbReference type="EMBL" id="EMA03901.1"/>
    </source>
</evidence>
<accession>I3R4N5</accession>
<gene>
    <name evidence="7" type="primary">ndh</name>
    <name evidence="7" type="ordered locus">HFX_1487</name>
    <name evidence="8" type="ORF">BM92_01710</name>
    <name evidence="9" type="ORF">C439_03048</name>
    <name evidence="10" type="ORF">E6P09_10460</name>
</gene>
<dbReference type="Pfam" id="PF07992">
    <property type="entry name" value="Pyr_redox_2"/>
    <property type="match status" value="1"/>
</dbReference>
<dbReference type="EMBL" id="CP001868">
    <property type="protein sequence ID" value="AFK19195.1"/>
    <property type="molecule type" value="Genomic_DNA"/>
</dbReference>
<evidence type="ECO:0000259" key="6">
    <source>
        <dbReference type="Pfam" id="PF07992"/>
    </source>
</evidence>
<keyword evidence="5 7" id="KW-0560">Oxidoreductase</keyword>
<dbReference type="PaxDb" id="523841-HFX_1487"/>
<dbReference type="Proteomes" id="UP000011603">
    <property type="component" value="Unassembled WGS sequence"/>
</dbReference>
<evidence type="ECO:0000313" key="8">
    <source>
        <dbReference type="EMBL" id="AHZ21443.1"/>
    </source>
</evidence>
<reference evidence="9 12" key="3">
    <citation type="journal article" date="2014" name="PLoS Genet.">
        <title>Phylogenetically driven sequencing of extremely halophilic archaea reveals strategies for static and dynamic osmo-response.</title>
        <authorList>
            <person name="Becker E.A."/>
            <person name="Seitzer P.M."/>
            <person name="Tritt A."/>
            <person name="Larsen D."/>
            <person name="Krusor M."/>
            <person name="Yao A.I."/>
            <person name="Wu D."/>
            <person name="Madern D."/>
            <person name="Eisen J.A."/>
            <person name="Darling A.E."/>
            <person name="Facciotti M.T."/>
        </authorList>
    </citation>
    <scope>NUCLEOTIDE SEQUENCE [LARGE SCALE GENOMIC DNA]</scope>
    <source>
        <strain evidence="9">ATCC 33500</strain>
        <strain evidence="12">ATCC 33500 / DSM 1411 / JCM 8866 / NBRC 14739 / NCIMB 2177 / R-4</strain>
    </source>
</reference>
<dbReference type="EMBL" id="CP039139">
    <property type="protein sequence ID" value="QCQ75664.1"/>
    <property type="molecule type" value="Genomic_DNA"/>
</dbReference>
<dbReference type="Proteomes" id="UP000299011">
    <property type="component" value="Chromosome"/>
</dbReference>
<dbReference type="PATRIC" id="fig|523841.21.peg.617"/>
<organism evidence="7 11">
    <name type="scientific">Haloferax mediterranei (strain ATCC 33500 / DSM 1411 / JCM 8866 / NBRC 14739 / NCIMB 2177 / R-4)</name>
    <name type="common">Halobacterium mediterranei</name>
    <dbReference type="NCBI Taxonomy" id="523841"/>
    <lineage>
        <taxon>Archaea</taxon>
        <taxon>Methanobacteriati</taxon>
        <taxon>Methanobacteriota</taxon>
        <taxon>Stenosarchaea group</taxon>
        <taxon>Halobacteria</taxon>
        <taxon>Halobacteriales</taxon>
        <taxon>Haloferacaceae</taxon>
        <taxon>Haloferax</taxon>
    </lineage>
</organism>
<dbReference type="Proteomes" id="UP000027075">
    <property type="component" value="Chromosome"/>
</dbReference>
<sequence>MRVLVLGAGYAGLTLARELERRLPADADLTVVNDSPYHLVQHEVHRVVRHPSVADAIQVPLDEALQRAEIIVDRVEHVDHDARAVALAGGETLDYDYCAVCLGAETAYYDIPGLESHSVPLKRLDHAKDIRARFFDDCDEGGTIVVGGAGLSGVQVAGELAALRDEEDARTDIVLIEQMDTVAPTFPENFQRAVRDELLDRGVDVRTETAVQSVTETTVTTDTGYLDYDMLVWTGGITGNGAMAGERPPVRADLRLDKQTFVVGDAARIVDADGEPVPASASAALREAKVAAKNIAALVDYDDCGDENDFPPRPEPYRFEVPGWIVSVGDGTVAQVGPSIFRGSAAKAMKTTVGAGHLTSVGAVSQAVDLVEEELNP</sequence>
<keyword evidence="12" id="KW-1185">Reference proteome</keyword>
<evidence type="ECO:0000313" key="10">
    <source>
        <dbReference type="EMBL" id="QCQ75664.1"/>
    </source>
</evidence>
<feature type="domain" description="FAD/NAD(P)-binding" evidence="6">
    <location>
        <begin position="1"/>
        <end position="287"/>
    </location>
</feature>
<reference evidence="7 11" key="2">
    <citation type="journal article" date="2012" name="J. Bacteriol.">
        <title>Complete genome sequence of the metabolically versatile halophilic archaeon Haloferax mediterranei, a poly(3-hydroxybutyrate-co-3-hydroxyvalerate) producer.</title>
        <authorList>
            <person name="Han J."/>
            <person name="Zhang F."/>
            <person name="Hou J."/>
            <person name="Liu X."/>
            <person name="Li M."/>
            <person name="Liu H."/>
            <person name="Cai L."/>
            <person name="Zhang B."/>
            <person name="Chen Y."/>
            <person name="Zhou J."/>
            <person name="Hu S."/>
            <person name="Xiang H."/>
        </authorList>
    </citation>
    <scope>NUCLEOTIDE SEQUENCE [LARGE SCALE GENOMIC DNA]</scope>
    <source>
        <strain evidence="11">ATCC 33500 / DSM 1411 / JCM 8866 / NBRC 14739 / NCIMB 2177 / R-4</strain>
        <strain evidence="7">CGMCC 1.2087</strain>
    </source>
</reference>
<comment type="similarity">
    <text evidence="2">Belongs to the NADH dehydrogenase family.</text>
</comment>
<dbReference type="PANTHER" id="PTHR42913">
    <property type="entry name" value="APOPTOSIS-INDUCING FACTOR 1"/>
    <property type="match status" value="1"/>
</dbReference>
<protein>
    <submittedName>
        <fullName evidence="7 10">NADH dehydrogenase</fullName>
        <ecNumber evidence="7">1.6.99.3</ecNumber>
    </submittedName>
</protein>